<protein>
    <submittedName>
        <fullName evidence="1">Uncharacterized protein</fullName>
    </submittedName>
</protein>
<gene>
    <name evidence="1" type="ORF">PLOB_00049001</name>
</gene>
<evidence type="ECO:0000313" key="2">
    <source>
        <dbReference type="Proteomes" id="UP001159405"/>
    </source>
</evidence>
<evidence type="ECO:0000313" key="1">
    <source>
        <dbReference type="EMBL" id="CAH3152306.1"/>
    </source>
</evidence>
<dbReference type="EMBL" id="CALNXK010000093">
    <property type="protein sequence ID" value="CAH3152306.1"/>
    <property type="molecule type" value="Genomic_DNA"/>
</dbReference>
<comment type="caution">
    <text evidence="1">The sequence shown here is derived from an EMBL/GenBank/DDBJ whole genome shotgun (WGS) entry which is preliminary data.</text>
</comment>
<dbReference type="Proteomes" id="UP001159405">
    <property type="component" value="Unassembled WGS sequence"/>
</dbReference>
<accession>A0ABN8PWI8</accession>
<reference evidence="1 2" key="1">
    <citation type="submission" date="2022-05" db="EMBL/GenBank/DDBJ databases">
        <authorList>
            <consortium name="Genoscope - CEA"/>
            <person name="William W."/>
        </authorList>
    </citation>
    <scope>NUCLEOTIDE SEQUENCE [LARGE SCALE GENOMIC DNA]</scope>
</reference>
<sequence length="100" mass="11137">MTSTGLFGRVGEFIAERETFNAYVERMEMFFTANNIVETTGEGSTQANRVVAERKRPIFLTEVGAEVYSTLTVFLPCPLSNLLAPTKPKDTPFVDTVRVL</sequence>
<proteinExistence type="predicted"/>
<name>A0ABN8PWI8_9CNID</name>
<keyword evidence="2" id="KW-1185">Reference proteome</keyword>
<organism evidence="1 2">
    <name type="scientific">Porites lobata</name>
    <dbReference type="NCBI Taxonomy" id="104759"/>
    <lineage>
        <taxon>Eukaryota</taxon>
        <taxon>Metazoa</taxon>
        <taxon>Cnidaria</taxon>
        <taxon>Anthozoa</taxon>
        <taxon>Hexacorallia</taxon>
        <taxon>Scleractinia</taxon>
        <taxon>Fungiina</taxon>
        <taxon>Poritidae</taxon>
        <taxon>Porites</taxon>
    </lineage>
</organism>